<organism evidence="2 3">
    <name type="scientific">Cajanus cajan</name>
    <name type="common">Pigeon pea</name>
    <name type="synonym">Cajanus indicus</name>
    <dbReference type="NCBI Taxonomy" id="3821"/>
    <lineage>
        <taxon>Eukaryota</taxon>
        <taxon>Viridiplantae</taxon>
        <taxon>Streptophyta</taxon>
        <taxon>Embryophyta</taxon>
        <taxon>Tracheophyta</taxon>
        <taxon>Spermatophyta</taxon>
        <taxon>Magnoliopsida</taxon>
        <taxon>eudicotyledons</taxon>
        <taxon>Gunneridae</taxon>
        <taxon>Pentapetalae</taxon>
        <taxon>rosids</taxon>
        <taxon>fabids</taxon>
        <taxon>Fabales</taxon>
        <taxon>Fabaceae</taxon>
        <taxon>Papilionoideae</taxon>
        <taxon>50 kb inversion clade</taxon>
        <taxon>NPAAA clade</taxon>
        <taxon>indigoferoid/millettioid clade</taxon>
        <taxon>Phaseoleae</taxon>
        <taxon>Cajanus</taxon>
    </lineage>
</organism>
<evidence type="ECO:0000313" key="2">
    <source>
        <dbReference type="EMBL" id="KYP47351.1"/>
    </source>
</evidence>
<sequence>MVCRLRKSLYGLRQAPRCWFAKLSNALVQYGFQCSQSDHSLFIFRKGDVQLVMLVYVDNLVIAGSHREAIAKFKDYLHQCFHMKDLGKLKNFLGVEVAQSPTGNFLCQRKYALDIIAKEGLLGGKLVSTPIEENHRLVLADGELLSDPSQYRRLFGCLIYCVLHGLNYPTVFTS</sequence>
<feature type="domain" description="Reverse transcriptase Ty1/copia-type" evidence="1">
    <location>
        <begin position="2"/>
        <end position="132"/>
    </location>
</feature>
<dbReference type="InterPro" id="IPR043502">
    <property type="entry name" value="DNA/RNA_pol_sf"/>
</dbReference>
<dbReference type="Proteomes" id="UP000075243">
    <property type="component" value="Unassembled WGS sequence"/>
</dbReference>
<gene>
    <name evidence="2" type="ORF">KK1_031034</name>
</gene>
<keyword evidence="3" id="KW-1185">Reference proteome</keyword>
<evidence type="ECO:0000313" key="3">
    <source>
        <dbReference type="Proteomes" id="UP000075243"/>
    </source>
</evidence>
<protein>
    <submittedName>
        <fullName evidence="2">Copia protein</fullName>
    </submittedName>
</protein>
<dbReference type="EMBL" id="KQ483530">
    <property type="protein sequence ID" value="KYP47351.1"/>
    <property type="molecule type" value="Genomic_DNA"/>
</dbReference>
<accession>A0A151RXS3</accession>
<dbReference type="AlphaFoldDB" id="A0A151RXS3"/>
<dbReference type="InterPro" id="IPR013103">
    <property type="entry name" value="RVT_2"/>
</dbReference>
<dbReference type="Gramene" id="C.cajan_33803.t">
    <property type="protein sequence ID" value="C.cajan_33803.t.cds1"/>
    <property type="gene ID" value="C.cajan_33803"/>
</dbReference>
<dbReference type="STRING" id="3821.A0A151RXS3"/>
<name>A0A151RXS3_CAJCA</name>
<dbReference type="SUPFAM" id="SSF56672">
    <property type="entry name" value="DNA/RNA polymerases"/>
    <property type="match status" value="1"/>
</dbReference>
<reference evidence="2" key="1">
    <citation type="journal article" date="2012" name="Nat. Biotechnol.">
        <title>Draft genome sequence of pigeonpea (Cajanus cajan), an orphan legume crop of resource-poor farmers.</title>
        <authorList>
            <person name="Varshney R.K."/>
            <person name="Chen W."/>
            <person name="Li Y."/>
            <person name="Bharti A.K."/>
            <person name="Saxena R.K."/>
            <person name="Schlueter J.A."/>
            <person name="Donoghue M.T."/>
            <person name="Azam S."/>
            <person name="Fan G."/>
            <person name="Whaley A.M."/>
            <person name="Farmer A.D."/>
            <person name="Sheridan J."/>
            <person name="Iwata A."/>
            <person name="Tuteja R."/>
            <person name="Penmetsa R.V."/>
            <person name="Wu W."/>
            <person name="Upadhyaya H.D."/>
            <person name="Yang S.P."/>
            <person name="Shah T."/>
            <person name="Saxena K.B."/>
            <person name="Michael T."/>
            <person name="McCombie W.R."/>
            <person name="Yang B."/>
            <person name="Zhang G."/>
            <person name="Yang H."/>
            <person name="Wang J."/>
            <person name="Spillane C."/>
            <person name="Cook D.R."/>
            <person name="May G.D."/>
            <person name="Xu X."/>
            <person name="Jackson S.A."/>
        </authorList>
    </citation>
    <scope>NUCLEOTIDE SEQUENCE [LARGE SCALE GENOMIC DNA]</scope>
</reference>
<evidence type="ECO:0000259" key="1">
    <source>
        <dbReference type="Pfam" id="PF07727"/>
    </source>
</evidence>
<dbReference type="Pfam" id="PF07727">
    <property type="entry name" value="RVT_2"/>
    <property type="match status" value="1"/>
</dbReference>
<proteinExistence type="predicted"/>